<keyword evidence="3" id="KW-1003">Cell membrane</keyword>
<dbReference type="RefSeq" id="WP_139466428.1">
    <property type="nucleotide sequence ID" value="NZ_VDHJ01000020.1"/>
</dbReference>
<feature type="transmembrane region" description="Helical" evidence="8">
    <location>
        <begin position="236"/>
        <end position="257"/>
    </location>
</feature>
<feature type="compositionally biased region" description="Low complexity" evidence="7">
    <location>
        <begin position="712"/>
        <end position="725"/>
    </location>
</feature>
<dbReference type="PROSITE" id="PS50156">
    <property type="entry name" value="SSD"/>
    <property type="match status" value="1"/>
</dbReference>
<evidence type="ECO:0000313" key="10">
    <source>
        <dbReference type="EMBL" id="TNL94623.1"/>
    </source>
</evidence>
<feature type="transmembrane region" description="Helical" evidence="8">
    <location>
        <begin position="655"/>
        <end position="675"/>
    </location>
</feature>
<keyword evidence="11" id="KW-1185">Reference proteome</keyword>
<evidence type="ECO:0000256" key="1">
    <source>
        <dbReference type="ARBA" id="ARBA00004651"/>
    </source>
</evidence>
<evidence type="ECO:0000256" key="2">
    <source>
        <dbReference type="ARBA" id="ARBA00010157"/>
    </source>
</evidence>
<dbReference type="Pfam" id="PF03176">
    <property type="entry name" value="MMPL"/>
    <property type="match status" value="2"/>
</dbReference>
<dbReference type="PANTHER" id="PTHR33406">
    <property type="entry name" value="MEMBRANE PROTEIN MJ1562-RELATED"/>
    <property type="match status" value="1"/>
</dbReference>
<sequence length="768" mass="81434">MFLNWGYAAYRLRRIIPLVVVGLILALFLGFGSRLGDRMSQEGWEDPHASSTVAAQVEQETFGRDNSGDVILLFHALQGVADPAVAEAARAYVAGLESRHPEQIEQVNSYFDTQAPAMRSADGTTAFVSLGLAGDGEQTLKDFRTIEDDLNNEGLPQGVSVQVAGATAVADALDEGMANDIKRAELFGLPFVAVLLLIVFGSVVAALMPLFVGILSILGALGILSILAGFLQVNVFSQAVVTLLGLGLAIDYGLFMVSRFREELDKGSTVRDAVATSTATAGKTVVFSALMVIVALSGLLIFPQAFLKSVAYGAISAVGLAALLSVTALPAIFGLLGTRIDALSVRKTSRRARRIEDTWWYRAPRWSMKHAKLVTVAVVGGLLLLTLPLGKVEFGGINETYLPPEHATRQAQDSFNETFPAFRTEPVKLVVSGANNQQLVDVVMQTRQIQGLTSPMSAGRTVDGTTVLSAGVADRSDNAYVIDQLRSITAPEGVELHVGGTPAMEVESLEALFDRLPWMALYLAVVTFILMALVFGSLVQPAKAIIMTLLGLGATLGVLTLMFVLGAGSGLLGFTPGPLMSPIVVLIIAIIYGLSTDYEVFLVSRMVEARDRGESTDRAIALGTARTGTIITAAALIMIVVAAAFGLSDIVMMKYIAFGMIFALAIDATIIRMLLVPAVMHLLAEDNWWAPGFIKKLYNRIGHGHSEPAPVAVPAAPAAPASPAAGEPSITDAQPAPLDEAARGGRTTSQDGELVPFSELMKRLGKDS</sequence>
<evidence type="ECO:0000256" key="5">
    <source>
        <dbReference type="ARBA" id="ARBA00022989"/>
    </source>
</evidence>
<feature type="transmembrane region" description="Helical" evidence="8">
    <location>
        <begin position="285"/>
        <end position="306"/>
    </location>
</feature>
<evidence type="ECO:0000256" key="7">
    <source>
        <dbReference type="SAM" id="MobiDB-lite"/>
    </source>
</evidence>
<gene>
    <name evidence="10" type="ORF">FHE74_10285</name>
</gene>
<dbReference type="Gene3D" id="1.20.1640.10">
    <property type="entry name" value="Multidrug efflux transporter AcrB transmembrane domain"/>
    <property type="match status" value="2"/>
</dbReference>
<keyword evidence="5 8" id="KW-1133">Transmembrane helix</keyword>
<dbReference type="Proteomes" id="UP000312032">
    <property type="component" value="Unassembled WGS sequence"/>
</dbReference>
<dbReference type="GO" id="GO:0005886">
    <property type="term" value="C:plasma membrane"/>
    <property type="evidence" value="ECO:0007669"/>
    <property type="project" value="UniProtKB-SubCell"/>
</dbReference>
<evidence type="ECO:0000256" key="4">
    <source>
        <dbReference type="ARBA" id="ARBA00022692"/>
    </source>
</evidence>
<accession>A0A5C4U1G1</accession>
<comment type="caution">
    <text evidence="10">The sequence shown here is derived from an EMBL/GenBank/DDBJ whole genome shotgun (WGS) entry which is preliminary data.</text>
</comment>
<evidence type="ECO:0000256" key="8">
    <source>
        <dbReference type="SAM" id="Phobius"/>
    </source>
</evidence>
<evidence type="ECO:0000313" key="11">
    <source>
        <dbReference type="Proteomes" id="UP000312032"/>
    </source>
</evidence>
<evidence type="ECO:0000256" key="3">
    <source>
        <dbReference type="ARBA" id="ARBA00022475"/>
    </source>
</evidence>
<dbReference type="OrthoDB" id="7051771at2"/>
<dbReference type="InterPro" id="IPR000731">
    <property type="entry name" value="SSD"/>
</dbReference>
<feature type="transmembrane region" description="Helical" evidence="8">
    <location>
        <begin position="546"/>
        <end position="567"/>
    </location>
</feature>
<keyword evidence="4 8" id="KW-0812">Transmembrane</keyword>
<evidence type="ECO:0000259" key="9">
    <source>
        <dbReference type="PROSITE" id="PS50156"/>
    </source>
</evidence>
<dbReference type="InterPro" id="IPR004869">
    <property type="entry name" value="MMPL_dom"/>
</dbReference>
<feature type="domain" description="SSD" evidence="9">
    <location>
        <begin position="206"/>
        <end position="335"/>
    </location>
</feature>
<dbReference type="PANTHER" id="PTHR33406:SF11">
    <property type="entry name" value="MEMBRANE PROTEIN SCO6666-RELATED"/>
    <property type="match status" value="1"/>
</dbReference>
<keyword evidence="6 8" id="KW-0472">Membrane</keyword>
<protein>
    <submittedName>
        <fullName evidence="10">MMPL family transporter</fullName>
    </submittedName>
</protein>
<proteinExistence type="inferred from homology"/>
<name>A0A5C4U1G1_9CORY</name>
<dbReference type="EMBL" id="VDHJ01000020">
    <property type="protein sequence ID" value="TNL94623.1"/>
    <property type="molecule type" value="Genomic_DNA"/>
</dbReference>
<feature type="transmembrane region" description="Helical" evidence="8">
    <location>
        <begin position="12"/>
        <end position="31"/>
    </location>
</feature>
<feature type="transmembrane region" description="Helical" evidence="8">
    <location>
        <begin position="191"/>
        <end position="224"/>
    </location>
</feature>
<comment type="subcellular location">
    <subcellularLocation>
        <location evidence="1">Cell membrane</location>
        <topology evidence="1">Multi-pass membrane protein</topology>
    </subcellularLocation>
</comment>
<dbReference type="InterPro" id="IPR050545">
    <property type="entry name" value="Mycobact_MmpL"/>
</dbReference>
<comment type="similarity">
    <text evidence="2">Belongs to the resistance-nodulation-cell division (RND) (TC 2.A.6) family. MmpL subfamily.</text>
</comment>
<feature type="transmembrane region" description="Helical" evidence="8">
    <location>
        <begin position="519"/>
        <end position="539"/>
    </location>
</feature>
<reference evidence="10 11" key="1">
    <citation type="submission" date="2019-06" db="EMBL/GenBank/DDBJ databases">
        <authorList>
            <person name="Li J."/>
        </authorList>
    </citation>
    <scope>NUCLEOTIDE SEQUENCE [LARGE SCALE GENOMIC DNA]</scope>
    <source>
        <strain evidence="10 11">LMG 28165</strain>
    </source>
</reference>
<organism evidence="10 11">
    <name type="scientific">Corynebacterium tapiri</name>
    <dbReference type="NCBI Taxonomy" id="1448266"/>
    <lineage>
        <taxon>Bacteria</taxon>
        <taxon>Bacillati</taxon>
        <taxon>Actinomycetota</taxon>
        <taxon>Actinomycetes</taxon>
        <taxon>Mycobacteriales</taxon>
        <taxon>Corynebacteriaceae</taxon>
        <taxon>Corynebacterium</taxon>
    </lineage>
</organism>
<feature type="transmembrane region" description="Helical" evidence="8">
    <location>
        <begin position="312"/>
        <end position="337"/>
    </location>
</feature>
<feature type="transmembrane region" description="Helical" evidence="8">
    <location>
        <begin position="579"/>
        <end position="598"/>
    </location>
</feature>
<feature type="region of interest" description="Disordered" evidence="7">
    <location>
        <begin position="712"/>
        <end position="757"/>
    </location>
</feature>
<feature type="transmembrane region" description="Helical" evidence="8">
    <location>
        <begin position="619"/>
        <end position="643"/>
    </location>
</feature>
<evidence type="ECO:0000256" key="6">
    <source>
        <dbReference type="ARBA" id="ARBA00023136"/>
    </source>
</evidence>
<dbReference type="AlphaFoldDB" id="A0A5C4U1G1"/>
<dbReference type="SUPFAM" id="SSF82866">
    <property type="entry name" value="Multidrug efflux transporter AcrB transmembrane domain"/>
    <property type="match status" value="2"/>
</dbReference>